<evidence type="ECO:0000259" key="4">
    <source>
        <dbReference type="Pfam" id="PF23619"/>
    </source>
</evidence>
<dbReference type="Proteomes" id="UP000727407">
    <property type="component" value="Unassembled WGS sequence"/>
</dbReference>
<keyword evidence="3" id="KW-0732">Signal</keyword>
<sequence length="373" mass="40080">SETCRKCNSNDCTNNILEEIIANQKLTSGYFGFSKPKGKCSHGGIFDLSSWFQGGINKDTMHSNHGYLHEVAASVAAAATRELLEDIRAAIGDAEFLRLMGLSQTSVLCFVIDTTASMSDDIAEVKRVASSIIDSKKGTAAQPSEYILVPFNDPGQSEVDFLFDFVELSQGLHPSYVVLNSRPAAKTNVTLLVSMIGGNNMRPTEVSLVEASRLSSLNGTLVDIGSRQYLVTFNSIPGGEFTVHMVGETSFSRTSNDHFQRQSATQFRASSLTITTEPVGTINPGKPFALLFRVATSGSGGTFDIRVTNDRKFETHFKTSVALKNGGSANVTVIIVAPGETPSGTDVTVTIYAVAPSERDFNYAVLRLPVVAP</sequence>
<dbReference type="InterPro" id="IPR056861">
    <property type="entry name" value="HMCN1-like_VWA"/>
</dbReference>
<evidence type="ECO:0000256" key="1">
    <source>
        <dbReference type="ARBA" id="ARBA00004613"/>
    </source>
</evidence>
<feature type="domain" description="Hemicentin-1-like von Willebrand factor A" evidence="5">
    <location>
        <begin position="108"/>
        <end position="157"/>
    </location>
</feature>
<feature type="domain" description="VWA7 N-terminal" evidence="6">
    <location>
        <begin position="2"/>
        <end position="97"/>
    </location>
</feature>
<comment type="caution">
    <text evidence="7">The sequence shown here is derived from an EMBL/GenBank/DDBJ whole genome shotgun (WGS) entry which is preliminary data.</text>
</comment>
<keyword evidence="2" id="KW-0964">Secreted</keyword>
<evidence type="ECO:0000259" key="6">
    <source>
        <dbReference type="Pfam" id="PF25107"/>
    </source>
</evidence>
<organism evidence="7 8">
    <name type="scientific">Clarias magur</name>
    <name type="common">Asian catfish</name>
    <name type="synonym">Macropteronotus magur</name>
    <dbReference type="NCBI Taxonomy" id="1594786"/>
    <lineage>
        <taxon>Eukaryota</taxon>
        <taxon>Metazoa</taxon>
        <taxon>Chordata</taxon>
        <taxon>Craniata</taxon>
        <taxon>Vertebrata</taxon>
        <taxon>Euteleostomi</taxon>
        <taxon>Actinopterygii</taxon>
        <taxon>Neopterygii</taxon>
        <taxon>Teleostei</taxon>
        <taxon>Ostariophysi</taxon>
        <taxon>Siluriformes</taxon>
        <taxon>Clariidae</taxon>
        <taxon>Clarias</taxon>
    </lineage>
</organism>
<feature type="domain" description="VWA7 Ig-like" evidence="4">
    <location>
        <begin position="272"/>
        <end position="372"/>
    </location>
</feature>
<evidence type="ECO:0000256" key="3">
    <source>
        <dbReference type="ARBA" id="ARBA00022729"/>
    </source>
</evidence>
<dbReference type="Pfam" id="PF25106">
    <property type="entry name" value="VWA_4"/>
    <property type="match status" value="1"/>
</dbReference>
<protein>
    <submittedName>
        <fullName evidence="7">von Willebrand factor A domain-containing protein 7-like</fullName>
    </submittedName>
</protein>
<comment type="subcellular location">
    <subcellularLocation>
        <location evidence="1">Secreted</location>
    </subcellularLocation>
</comment>
<dbReference type="PANTHER" id="PTHR14905:SF18">
    <property type="entry name" value="VON WILLEBRAND FACTOR A DOMAIN-CONTAINING 10, TANDEM DUPLICATE 1-RELATED"/>
    <property type="match status" value="1"/>
</dbReference>
<dbReference type="InterPro" id="IPR057615">
    <property type="entry name" value="Ig_VWA7"/>
</dbReference>
<evidence type="ECO:0000313" key="7">
    <source>
        <dbReference type="EMBL" id="KAF5897617.1"/>
    </source>
</evidence>
<name>A0A8J4WZ68_CLAMG</name>
<dbReference type="EMBL" id="QNUK01000227">
    <property type="protein sequence ID" value="KAF5897617.1"/>
    <property type="molecule type" value="Genomic_DNA"/>
</dbReference>
<evidence type="ECO:0000259" key="5">
    <source>
        <dbReference type="Pfam" id="PF25106"/>
    </source>
</evidence>
<feature type="non-terminal residue" evidence="7">
    <location>
        <position position="1"/>
    </location>
</feature>
<dbReference type="InterPro" id="IPR052577">
    <property type="entry name" value="VWA7"/>
</dbReference>
<dbReference type="InterPro" id="IPR056862">
    <property type="entry name" value="VWA7_N"/>
</dbReference>
<dbReference type="Pfam" id="PF23619">
    <property type="entry name" value="Ig_VWA7"/>
    <property type="match status" value="1"/>
</dbReference>
<accession>A0A8J4WZ68</accession>
<dbReference type="OrthoDB" id="301415at2759"/>
<reference evidence="7" key="1">
    <citation type="submission" date="2020-07" db="EMBL/GenBank/DDBJ databases">
        <title>Clarias magur genome sequencing, assembly and annotation.</title>
        <authorList>
            <person name="Kushwaha B."/>
            <person name="Kumar R."/>
            <person name="Das P."/>
            <person name="Joshi C.G."/>
            <person name="Kumar D."/>
            <person name="Nagpure N.S."/>
            <person name="Pandey M."/>
            <person name="Agarwal S."/>
            <person name="Srivastava S."/>
            <person name="Singh M."/>
            <person name="Sahoo L."/>
            <person name="Jayasankar P."/>
            <person name="Meher P.K."/>
            <person name="Koringa P.G."/>
            <person name="Iquebal M.A."/>
            <person name="Das S.P."/>
            <person name="Bit A."/>
            <person name="Patnaik S."/>
            <person name="Patel N."/>
            <person name="Shah T.M."/>
            <person name="Hinsu A."/>
            <person name="Jena J.K."/>
        </authorList>
    </citation>
    <scope>NUCLEOTIDE SEQUENCE</scope>
    <source>
        <strain evidence="7">CIFAMagur01</strain>
        <tissue evidence="7">Testis</tissue>
    </source>
</reference>
<feature type="non-terminal residue" evidence="7">
    <location>
        <position position="373"/>
    </location>
</feature>
<evidence type="ECO:0000313" key="8">
    <source>
        <dbReference type="Proteomes" id="UP000727407"/>
    </source>
</evidence>
<dbReference type="AlphaFoldDB" id="A0A8J4WZ68"/>
<gene>
    <name evidence="7" type="ORF">DAT39_012657</name>
</gene>
<evidence type="ECO:0000256" key="2">
    <source>
        <dbReference type="ARBA" id="ARBA00022525"/>
    </source>
</evidence>
<dbReference type="PANTHER" id="PTHR14905">
    <property type="entry name" value="NG37"/>
    <property type="match status" value="1"/>
</dbReference>
<dbReference type="Pfam" id="PF25107">
    <property type="entry name" value="VWA7_N"/>
    <property type="match status" value="1"/>
</dbReference>
<proteinExistence type="predicted"/>
<keyword evidence="8" id="KW-1185">Reference proteome</keyword>